<feature type="non-terminal residue" evidence="1">
    <location>
        <position position="1"/>
    </location>
</feature>
<dbReference type="EMBL" id="UINC01179362">
    <property type="protein sequence ID" value="SVD88009.1"/>
    <property type="molecule type" value="Genomic_DNA"/>
</dbReference>
<name>A0A382YYI7_9ZZZZ</name>
<reference evidence="1" key="1">
    <citation type="submission" date="2018-05" db="EMBL/GenBank/DDBJ databases">
        <authorList>
            <person name="Lanie J.A."/>
            <person name="Ng W.-L."/>
            <person name="Kazmierczak K.M."/>
            <person name="Andrzejewski T.M."/>
            <person name="Davidsen T.M."/>
            <person name="Wayne K.J."/>
            <person name="Tettelin H."/>
            <person name="Glass J.I."/>
            <person name="Rusch D."/>
            <person name="Podicherti R."/>
            <person name="Tsui H.-C.T."/>
            <person name="Winkler M.E."/>
        </authorList>
    </citation>
    <scope>NUCLEOTIDE SEQUENCE</scope>
</reference>
<evidence type="ECO:0000313" key="1">
    <source>
        <dbReference type="EMBL" id="SVD88009.1"/>
    </source>
</evidence>
<gene>
    <name evidence="1" type="ORF">METZ01_LOCUS440863</name>
</gene>
<organism evidence="1">
    <name type="scientific">marine metagenome</name>
    <dbReference type="NCBI Taxonomy" id="408172"/>
    <lineage>
        <taxon>unclassified sequences</taxon>
        <taxon>metagenomes</taxon>
        <taxon>ecological metagenomes</taxon>
    </lineage>
</organism>
<dbReference type="AlphaFoldDB" id="A0A382YYI7"/>
<protein>
    <recommendedName>
        <fullName evidence="2">ABC transporter substrate-binding protein PnrA-like domain-containing protein</fullName>
    </recommendedName>
</protein>
<feature type="non-terminal residue" evidence="1">
    <location>
        <position position="111"/>
    </location>
</feature>
<accession>A0A382YYI7</accession>
<proteinExistence type="predicted"/>
<evidence type="ECO:0008006" key="2">
    <source>
        <dbReference type="Google" id="ProtNLM"/>
    </source>
</evidence>
<dbReference type="Gene3D" id="3.40.50.2300">
    <property type="match status" value="1"/>
</dbReference>
<sequence length="111" mass="12398">MKIGRFSRLLFITLCSFLLSGQVLADKIKVAGIYTQPLQQKWDARLHLALQAAADRGEIEYVLSEKVSNTDYVRVLREYSESGVDLVVGEAFGISAEARKVADDYPNIAYL</sequence>